<dbReference type="EMBL" id="AFQF01001150">
    <property type="protein sequence ID" value="EGU86154.1"/>
    <property type="molecule type" value="Genomic_DNA"/>
</dbReference>
<accession>F9FAA3</accession>
<name>F9FAA3_FUSOF</name>
<sequence length="45" mass="5269">QFYKAPVHIHIWILKIGNRRLNHAFAFSHVHNKETQVTVCKVDAT</sequence>
<feature type="non-terminal residue" evidence="1">
    <location>
        <position position="1"/>
    </location>
</feature>
<organism evidence="1">
    <name type="scientific">Fusarium oxysporum (strain Fo5176)</name>
    <name type="common">Fusarium vascular wilt</name>
    <dbReference type="NCBI Taxonomy" id="660025"/>
    <lineage>
        <taxon>Eukaryota</taxon>
        <taxon>Fungi</taxon>
        <taxon>Dikarya</taxon>
        <taxon>Ascomycota</taxon>
        <taxon>Pezizomycotina</taxon>
        <taxon>Sordariomycetes</taxon>
        <taxon>Hypocreomycetidae</taxon>
        <taxon>Hypocreales</taxon>
        <taxon>Nectriaceae</taxon>
        <taxon>Fusarium</taxon>
        <taxon>Fusarium oxysporum species complex</taxon>
    </lineage>
</organism>
<proteinExistence type="predicted"/>
<comment type="caution">
    <text evidence="1">The sequence shown here is derived from an EMBL/GenBank/DDBJ whole genome shotgun (WGS) entry which is preliminary data.</text>
</comment>
<reference evidence="1" key="1">
    <citation type="journal article" date="2012" name="Mol. Plant Microbe Interact.">
        <title>A highly conserved effector in Fusarium oxysporum is required for full virulence on Arabidopsis.</title>
        <authorList>
            <person name="Thatcher L.F."/>
            <person name="Gardiner D.M."/>
            <person name="Kazan K."/>
            <person name="Manners J."/>
        </authorList>
    </citation>
    <scope>NUCLEOTIDE SEQUENCE [LARGE SCALE GENOMIC DNA]</scope>
    <source>
        <strain evidence="1">Fo5176</strain>
    </source>
</reference>
<dbReference type="AlphaFoldDB" id="F9FAA3"/>
<evidence type="ECO:0000313" key="1">
    <source>
        <dbReference type="EMBL" id="EGU86154.1"/>
    </source>
</evidence>
<protein>
    <submittedName>
        <fullName evidence="1">Uncharacterized protein</fullName>
    </submittedName>
</protein>
<gene>
    <name evidence="1" type="ORF">FOXB_03329</name>
</gene>